<dbReference type="Proteomes" id="UP000887540">
    <property type="component" value="Unplaced"/>
</dbReference>
<dbReference type="WBParaSite" id="ACRNAN_Path_1177.g4555.t1">
    <property type="protein sequence ID" value="ACRNAN_Path_1177.g4555.t1"/>
    <property type="gene ID" value="ACRNAN_Path_1177.g4555"/>
</dbReference>
<sequence>MKISIVSLNHAIMAKFGAASRYNKIRVKDISIIIVDPMELMLLSDFVNFIEAEVITLGLSLIEANLMFRCHELVPKVFPPTRVIVHIKNQLQTWKLDIALFDAFITNSTNLRTISFAICDLDGAQVLNMVRYFYE</sequence>
<protein>
    <submittedName>
        <fullName evidence="2">Uncharacterized protein</fullName>
    </submittedName>
</protein>
<name>A0A914BWS2_9BILA</name>
<organism evidence="1 2">
    <name type="scientific">Acrobeloides nanus</name>
    <dbReference type="NCBI Taxonomy" id="290746"/>
    <lineage>
        <taxon>Eukaryota</taxon>
        <taxon>Metazoa</taxon>
        <taxon>Ecdysozoa</taxon>
        <taxon>Nematoda</taxon>
        <taxon>Chromadorea</taxon>
        <taxon>Rhabditida</taxon>
        <taxon>Tylenchina</taxon>
        <taxon>Cephalobomorpha</taxon>
        <taxon>Cephaloboidea</taxon>
        <taxon>Cephalobidae</taxon>
        <taxon>Acrobeloides</taxon>
    </lineage>
</organism>
<proteinExistence type="predicted"/>
<evidence type="ECO:0000313" key="1">
    <source>
        <dbReference type="Proteomes" id="UP000887540"/>
    </source>
</evidence>
<evidence type="ECO:0000313" key="2">
    <source>
        <dbReference type="WBParaSite" id="ACRNAN_Path_1177.g4555.t1"/>
    </source>
</evidence>
<accession>A0A914BWS2</accession>
<reference evidence="2" key="1">
    <citation type="submission" date="2022-11" db="UniProtKB">
        <authorList>
            <consortium name="WormBaseParasite"/>
        </authorList>
    </citation>
    <scope>IDENTIFICATION</scope>
</reference>
<keyword evidence="1" id="KW-1185">Reference proteome</keyword>
<dbReference type="AlphaFoldDB" id="A0A914BWS2"/>